<evidence type="ECO:0000313" key="3">
    <source>
        <dbReference type="Proteomes" id="UP000005237"/>
    </source>
</evidence>
<evidence type="ECO:0000313" key="2">
    <source>
        <dbReference type="EnsemblMetazoa" id="CJA25430.1"/>
    </source>
</evidence>
<dbReference type="EnsemblMetazoa" id="CJA25430.1">
    <property type="protein sequence ID" value="CJA25430.1"/>
    <property type="gene ID" value="WBGene00181002"/>
</dbReference>
<reference evidence="3" key="1">
    <citation type="submission" date="2010-08" db="EMBL/GenBank/DDBJ databases">
        <authorList>
            <consortium name="Caenorhabditis japonica Sequencing Consortium"/>
            <person name="Wilson R.K."/>
        </authorList>
    </citation>
    <scope>NUCLEOTIDE SEQUENCE [LARGE SCALE GENOMIC DNA]</scope>
    <source>
        <strain evidence="3">DF5081</strain>
    </source>
</reference>
<keyword evidence="3" id="KW-1185">Reference proteome</keyword>
<proteinExistence type="predicted"/>
<organism evidence="2 3">
    <name type="scientific">Caenorhabditis japonica</name>
    <dbReference type="NCBI Taxonomy" id="281687"/>
    <lineage>
        <taxon>Eukaryota</taxon>
        <taxon>Metazoa</taxon>
        <taxon>Ecdysozoa</taxon>
        <taxon>Nematoda</taxon>
        <taxon>Chromadorea</taxon>
        <taxon>Rhabditida</taxon>
        <taxon>Rhabditina</taxon>
        <taxon>Rhabditomorpha</taxon>
        <taxon>Rhabditoidea</taxon>
        <taxon>Rhabditidae</taxon>
        <taxon>Peloderinae</taxon>
        <taxon>Caenorhabditis</taxon>
    </lineage>
</organism>
<dbReference type="Proteomes" id="UP000005237">
    <property type="component" value="Unassembled WGS sequence"/>
</dbReference>
<name>A0A8R1E6F5_CAEJA</name>
<reference evidence="2" key="2">
    <citation type="submission" date="2022-06" db="UniProtKB">
        <authorList>
            <consortium name="EnsemblMetazoa"/>
        </authorList>
    </citation>
    <scope>IDENTIFICATION</scope>
    <source>
        <strain evidence="2">DF5081</strain>
    </source>
</reference>
<sequence>MGRADILSSPKQAQLDLMHRMGYSYRNHPLSQGSSQLRHKVEIVDRTEKKSDQPG</sequence>
<accession>A0A8R1E6F5</accession>
<protein>
    <submittedName>
        <fullName evidence="2">Uncharacterized protein</fullName>
    </submittedName>
</protein>
<feature type="region of interest" description="Disordered" evidence="1">
    <location>
        <begin position="26"/>
        <end position="55"/>
    </location>
</feature>
<feature type="compositionally biased region" description="Basic and acidic residues" evidence="1">
    <location>
        <begin position="39"/>
        <end position="55"/>
    </location>
</feature>
<evidence type="ECO:0000256" key="1">
    <source>
        <dbReference type="SAM" id="MobiDB-lite"/>
    </source>
</evidence>
<dbReference type="AlphaFoldDB" id="A0A8R1E6F5"/>